<proteinExistence type="predicted"/>
<dbReference type="Gene3D" id="3.90.70.10">
    <property type="entry name" value="Cysteine proteinases"/>
    <property type="match status" value="1"/>
</dbReference>
<feature type="non-terminal residue" evidence="2">
    <location>
        <position position="248"/>
    </location>
</feature>
<reference evidence="2 3" key="1">
    <citation type="submission" date="2021-06" db="EMBL/GenBank/DDBJ databases">
        <authorList>
            <person name="Kallberg Y."/>
            <person name="Tangrot J."/>
            <person name="Rosling A."/>
        </authorList>
    </citation>
    <scope>NUCLEOTIDE SEQUENCE [LARGE SCALE GENOMIC DNA]</scope>
    <source>
        <strain evidence="2 3">120-4 pot B 10/14</strain>
    </source>
</reference>
<gene>
    <name evidence="2" type="ORF">GMARGA_LOCUS19559</name>
</gene>
<dbReference type="InterPro" id="IPR001394">
    <property type="entry name" value="Peptidase_C19_UCH"/>
</dbReference>
<dbReference type="SUPFAM" id="SSF54001">
    <property type="entry name" value="Cysteine proteinases"/>
    <property type="match status" value="1"/>
</dbReference>
<evidence type="ECO:0000259" key="1">
    <source>
        <dbReference type="PROSITE" id="PS50235"/>
    </source>
</evidence>
<dbReference type="Proteomes" id="UP000789901">
    <property type="component" value="Unassembled WGS sequence"/>
</dbReference>
<dbReference type="InterPro" id="IPR028889">
    <property type="entry name" value="USP"/>
</dbReference>
<keyword evidence="3" id="KW-1185">Reference proteome</keyword>
<sequence>MPNLGYEIEDFQHHTWHITNWRALENRVTGPEFKAGDDEPSKSISLALQRVFYSLQTSNIPVGTTELTKSFGWDSSDSYLQHDVQEFNRVLQDNLECEMKWHLYQIQNTNVDSAISRLFAGKMKSYIKCVNVDYESSQVEDYYDIQLNVKGCKNLDDSFKNYIKEANLKNETKYQTEGYGLQNAKKSVIFESFPPVLHLQLKRFEYNVQKNTIIKINDRYEFPMEIDLQKYLSPEADRLKSYKYLLHG</sequence>
<evidence type="ECO:0000313" key="3">
    <source>
        <dbReference type="Proteomes" id="UP000789901"/>
    </source>
</evidence>
<organism evidence="2 3">
    <name type="scientific">Gigaspora margarita</name>
    <dbReference type="NCBI Taxonomy" id="4874"/>
    <lineage>
        <taxon>Eukaryota</taxon>
        <taxon>Fungi</taxon>
        <taxon>Fungi incertae sedis</taxon>
        <taxon>Mucoromycota</taxon>
        <taxon>Glomeromycotina</taxon>
        <taxon>Glomeromycetes</taxon>
        <taxon>Diversisporales</taxon>
        <taxon>Gigasporaceae</taxon>
        <taxon>Gigaspora</taxon>
    </lineage>
</organism>
<dbReference type="PROSITE" id="PS50235">
    <property type="entry name" value="USP_3"/>
    <property type="match status" value="1"/>
</dbReference>
<dbReference type="PANTHER" id="PTHR24006">
    <property type="entry name" value="UBIQUITIN CARBOXYL-TERMINAL HYDROLASE"/>
    <property type="match status" value="1"/>
</dbReference>
<feature type="domain" description="USP" evidence="1">
    <location>
        <begin position="1"/>
        <end position="248"/>
    </location>
</feature>
<comment type="caution">
    <text evidence="2">The sequence shown here is derived from an EMBL/GenBank/DDBJ whole genome shotgun (WGS) entry which is preliminary data.</text>
</comment>
<dbReference type="InterPro" id="IPR050164">
    <property type="entry name" value="Peptidase_C19"/>
</dbReference>
<protein>
    <submittedName>
        <fullName evidence="2">27547_t:CDS:1</fullName>
    </submittedName>
</protein>
<name>A0ABN7VJM2_GIGMA</name>
<evidence type="ECO:0000313" key="2">
    <source>
        <dbReference type="EMBL" id="CAG8779758.1"/>
    </source>
</evidence>
<dbReference type="EMBL" id="CAJVQB010016409">
    <property type="protein sequence ID" value="CAG8779758.1"/>
    <property type="molecule type" value="Genomic_DNA"/>
</dbReference>
<accession>A0ABN7VJM2</accession>
<dbReference type="InterPro" id="IPR038765">
    <property type="entry name" value="Papain-like_cys_pep_sf"/>
</dbReference>
<dbReference type="PANTHER" id="PTHR24006:SF644">
    <property type="entry name" value="UBIQUITIN CARBOXYL-TERMINAL HYDROLASE 7"/>
    <property type="match status" value="1"/>
</dbReference>
<dbReference type="Pfam" id="PF00443">
    <property type="entry name" value="UCH"/>
    <property type="match status" value="1"/>
</dbReference>